<protein>
    <submittedName>
        <fullName evidence="1">Uncharacterized protein</fullName>
    </submittedName>
</protein>
<dbReference type="Proteomes" id="UP000005561">
    <property type="component" value="Unassembled WGS sequence"/>
</dbReference>
<proteinExistence type="predicted"/>
<organism evidence="1 2">
    <name type="scientific">Marvinbryantia formatexigens DSM 14469</name>
    <dbReference type="NCBI Taxonomy" id="478749"/>
    <lineage>
        <taxon>Bacteria</taxon>
        <taxon>Bacillati</taxon>
        <taxon>Bacillota</taxon>
        <taxon>Clostridia</taxon>
        <taxon>Lachnospirales</taxon>
        <taxon>Lachnospiraceae</taxon>
        <taxon>Marvinbryantia</taxon>
    </lineage>
</organism>
<reference evidence="1" key="1">
    <citation type="submission" date="2009-07" db="EMBL/GenBank/DDBJ databases">
        <authorList>
            <person name="Weinstock G."/>
            <person name="Sodergren E."/>
            <person name="Clifton S."/>
            <person name="Fulton L."/>
            <person name="Fulton B."/>
            <person name="Courtney L."/>
            <person name="Fronick C."/>
            <person name="Harrison M."/>
            <person name="Strong C."/>
            <person name="Farmer C."/>
            <person name="Delahaunty K."/>
            <person name="Markovic C."/>
            <person name="Hall O."/>
            <person name="Minx P."/>
            <person name="Tomlinson C."/>
            <person name="Mitreva M."/>
            <person name="Nelson J."/>
            <person name="Hou S."/>
            <person name="Wollam A."/>
            <person name="Pepin K.H."/>
            <person name="Johnson M."/>
            <person name="Bhonagiri V."/>
            <person name="Nash W.E."/>
            <person name="Warren W."/>
            <person name="Chinwalla A."/>
            <person name="Mardis E.R."/>
            <person name="Wilson R.K."/>
        </authorList>
    </citation>
    <scope>NUCLEOTIDE SEQUENCE [LARGE SCALE GENOMIC DNA]</scope>
    <source>
        <strain evidence="1">DSM 14469</strain>
    </source>
</reference>
<keyword evidence="2" id="KW-1185">Reference proteome</keyword>
<comment type="caution">
    <text evidence="1">The sequence shown here is derived from an EMBL/GenBank/DDBJ whole genome shotgun (WGS) entry which is preliminary data.</text>
</comment>
<sequence>MLYHINTSACRFIAGIFNFLEKFSAGWQTAVWSFADCRTFFTEKFHLCGECLGTGGNAAVCGG</sequence>
<dbReference type="AlphaFoldDB" id="C6LHB6"/>
<name>C6LHB6_9FIRM</name>
<evidence type="ECO:0000313" key="2">
    <source>
        <dbReference type="Proteomes" id="UP000005561"/>
    </source>
</evidence>
<evidence type="ECO:0000313" key="1">
    <source>
        <dbReference type="EMBL" id="EET59903.1"/>
    </source>
</evidence>
<accession>C6LHB6</accession>
<gene>
    <name evidence="1" type="ORF">BRYFOR_08027</name>
</gene>
<dbReference type="EMBL" id="ACCL02000014">
    <property type="protein sequence ID" value="EET59903.1"/>
    <property type="molecule type" value="Genomic_DNA"/>
</dbReference>